<dbReference type="GO" id="GO:0003735">
    <property type="term" value="F:structural constituent of ribosome"/>
    <property type="evidence" value="ECO:0007669"/>
    <property type="project" value="TreeGrafter"/>
</dbReference>
<dbReference type="Proteomes" id="UP000053664">
    <property type="component" value="Unassembled WGS sequence"/>
</dbReference>
<comment type="similarity">
    <text evidence="2">Belongs to the mitochondrion-specific ribosomal protein mS29 family.</text>
</comment>
<keyword evidence="6" id="KW-0687">Ribonucleoprotein</keyword>
<dbReference type="Pfam" id="PF10236">
    <property type="entry name" value="DAP3"/>
    <property type="match status" value="1"/>
</dbReference>
<protein>
    <recommendedName>
        <fullName evidence="7">Small ribosomal subunit protein mS29</fullName>
    </recommendedName>
</protein>
<name>A0A061HA58_9BASI</name>
<evidence type="ECO:0000256" key="1">
    <source>
        <dbReference type="ARBA" id="ARBA00004173"/>
    </source>
</evidence>
<evidence type="ECO:0000313" key="9">
    <source>
        <dbReference type="EMBL" id="EPQ29792.1"/>
    </source>
</evidence>
<accession>A0A061HA58</accession>
<evidence type="ECO:0000256" key="7">
    <source>
        <dbReference type="ARBA" id="ARBA00035140"/>
    </source>
</evidence>
<feature type="region of interest" description="Disordered" evidence="8">
    <location>
        <begin position="64"/>
        <end position="110"/>
    </location>
</feature>
<dbReference type="KEGG" id="pfp:PFL1_02465"/>
<dbReference type="SUPFAM" id="SSF52540">
    <property type="entry name" value="P-loop containing nucleoside triphosphate hydrolases"/>
    <property type="match status" value="1"/>
</dbReference>
<dbReference type="EMBL" id="KE361629">
    <property type="protein sequence ID" value="EPQ29792.1"/>
    <property type="molecule type" value="Genomic_DNA"/>
</dbReference>
<evidence type="ECO:0000256" key="4">
    <source>
        <dbReference type="ARBA" id="ARBA00022980"/>
    </source>
</evidence>
<evidence type="ECO:0000256" key="2">
    <source>
        <dbReference type="ARBA" id="ARBA00009863"/>
    </source>
</evidence>
<keyword evidence="5" id="KW-0496">Mitochondrion</keyword>
<dbReference type="PANTHER" id="PTHR12810">
    <property type="entry name" value="MITOCHONDRIAL 28S RIBOSOMAL PROTEIN S29"/>
    <property type="match status" value="1"/>
</dbReference>
<feature type="compositionally biased region" description="Basic residues" evidence="8">
    <location>
        <begin position="69"/>
        <end position="82"/>
    </location>
</feature>
<organism evidence="9 10">
    <name type="scientific">Pseudozyma flocculosa PF-1</name>
    <dbReference type="NCBI Taxonomy" id="1277687"/>
    <lineage>
        <taxon>Eukaryota</taxon>
        <taxon>Fungi</taxon>
        <taxon>Dikarya</taxon>
        <taxon>Basidiomycota</taxon>
        <taxon>Ustilaginomycotina</taxon>
        <taxon>Ustilaginomycetes</taxon>
        <taxon>Ustilaginales</taxon>
        <taxon>Ustilaginaceae</taxon>
        <taxon>Pseudozyma</taxon>
    </lineage>
</organism>
<keyword evidence="4" id="KW-0689">Ribosomal protein</keyword>
<sequence length="492" mass="52272">MASHQLARGARHLVQQAVASSSSIAAGASASTSTGTSSAFAFASAVPHSSLRCFSASAAQSAAKAKAVTPKKKSTVKKKTHTGPRGMGGPKRKGGLDAGPSASKTSEFHQDAPDMSSLGVFSSESITKAVVGKPLAWNDKALSAFKHFGLPRDLQRELAAQPRPRTLVREQTLKVLDRLDAAAKSGQTHKLVLTGSPGCGKSTLLAQSVSYALDEGWAVVYVPQAIDLINSSTTYSYSPSQLAYLQPEVTRSMISAMLQLNQAIFKRIATAEAVELERSATLEAGTTLDKVARQGIDENLNAAARQQVLDLILQTLARQTEVPVLVAVDEVQALFRTSLYRDPDYAALESYELGVPRSLLALLEGKGSFASQRLVFVGALSSTQTEYPTPTELQVALQDRAGGPDAIPALGRAAHAYVRLQQRHLANAHAAALEPVDVSDPLTTSEAAALFAQLKGERKLWSPANDELFVAKFVESAGNPRRFSRSLTSTLL</sequence>
<evidence type="ECO:0000313" key="10">
    <source>
        <dbReference type="Proteomes" id="UP000053664"/>
    </source>
</evidence>
<evidence type="ECO:0000256" key="5">
    <source>
        <dbReference type="ARBA" id="ARBA00023128"/>
    </source>
</evidence>
<evidence type="ECO:0000256" key="6">
    <source>
        <dbReference type="ARBA" id="ARBA00023274"/>
    </source>
</evidence>
<evidence type="ECO:0000256" key="3">
    <source>
        <dbReference type="ARBA" id="ARBA00022946"/>
    </source>
</evidence>
<dbReference type="RefSeq" id="XP_007878173.1">
    <property type="nucleotide sequence ID" value="XM_007879982.1"/>
</dbReference>
<dbReference type="OrthoDB" id="274828at2759"/>
<dbReference type="HOGENOM" id="CLU_042567_0_0_1"/>
<reference evidence="9 10" key="1">
    <citation type="journal article" date="2013" name="Plant Cell">
        <title>The transition from a phytopathogenic smut ancestor to an anamorphic biocontrol agent deciphered by comparative whole-genome analysis.</title>
        <authorList>
            <person name="Lefebvre F."/>
            <person name="Joly D.L."/>
            <person name="Labbe C."/>
            <person name="Teichmann B."/>
            <person name="Linning R."/>
            <person name="Belzile F."/>
            <person name="Bakkeren G."/>
            <person name="Belanger R.R."/>
        </authorList>
    </citation>
    <scope>NUCLEOTIDE SEQUENCE [LARGE SCALE GENOMIC DNA]</scope>
    <source>
        <strain evidence="9 10">PF-1</strain>
    </source>
</reference>
<dbReference type="PANTHER" id="PTHR12810:SF0">
    <property type="entry name" value="SMALL RIBOSOMAL SUBUNIT PROTEIN MS29"/>
    <property type="match status" value="1"/>
</dbReference>
<keyword evidence="3" id="KW-0809">Transit peptide</keyword>
<dbReference type="GeneID" id="19316585"/>
<dbReference type="InterPro" id="IPR027417">
    <property type="entry name" value="P-loop_NTPase"/>
</dbReference>
<proteinExistence type="inferred from homology"/>
<comment type="subcellular location">
    <subcellularLocation>
        <location evidence="1">Mitochondrion</location>
    </subcellularLocation>
</comment>
<dbReference type="AlphaFoldDB" id="A0A061HA58"/>
<dbReference type="Gene3D" id="3.40.50.300">
    <property type="entry name" value="P-loop containing nucleotide triphosphate hydrolases"/>
    <property type="match status" value="1"/>
</dbReference>
<gene>
    <name evidence="9" type="ORF">PFL1_02465</name>
</gene>
<evidence type="ECO:0000256" key="8">
    <source>
        <dbReference type="SAM" id="MobiDB-lite"/>
    </source>
</evidence>
<dbReference type="GO" id="GO:0005763">
    <property type="term" value="C:mitochondrial small ribosomal subunit"/>
    <property type="evidence" value="ECO:0007669"/>
    <property type="project" value="TreeGrafter"/>
</dbReference>
<dbReference type="eggNOG" id="KOG3928">
    <property type="taxonomic scope" value="Eukaryota"/>
</dbReference>
<dbReference type="InterPro" id="IPR019368">
    <property type="entry name" value="Ribosomal_mS29"/>
</dbReference>